<keyword evidence="2" id="KW-0677">Repeat</keyword>
<dbReference type="SMART" id="SM00320">
    <property type="entry name" value="WD40"/>
    <property type="match status" value="2"/>
</dbReference>
<organism evidence="4 5">
    <name type="scientific">Streptomyces coerulescens</name>
    <dbReference type="NCBI Taxonomy" id="29304"/>
    <lineage>
        <taxon>Bacteria</taxon>
        <taxon>Bacillati</taxon>
        <taxon>Actinomycetota</taxon>
        <taxon>Actinomycetes</taxon>
        <taxon>Kitasatosporales</taxon>
        <taxon>Streptomycetaceae</taxon>
        <taxon>Streptomyces</taxon>
    </lineage>
</organism>
<sequence>MALVFWRSDTGERDRALDGHESSVVALCAVEVTERVLLASLGEDKTVRLWEPASGWCVGTLPGEDLAFTLHAVTVEGHSLLAGTSSDLVRLLDPETGRIAITLQGHSDSVDSLCVLRVNGRDLLASGGADHTVRLWDPAAPRAQSCERDPRPLSRVQQR</sequence>
<accession>A0ABW0CQZ2</accession>
<dbReference type="InterPro" id="IPR001680">
    <property type="entry name" value="WD40_rpt"/>
</dbReference>
<comment type="caution">
    <text evidence="4">The sequence shown here is derived from an EMBL/GenBank/DDBJ whole genome shotgun (WGS) entry which is preliminary data.</text>
</comment>
<dbReference type="EMBL" id="JBHSKM010000024">
    <property type="protein sequence ID" value="MFC5218255.1"/>
    <property type="molecule type" value="Genomic_DNA"/>
</dbReference>
<name>A0ABW0CQZ2_STRCD</name>
<dbReference type="SUPFAM" id="SSF50978">
    <property type="entry name" value="WD40 repeat-like"/>
    <property type="match status" value="1"/>
</dbReference>
<dbReference type="InterPro" id="IPR015943">
    <property type="entry name" value="WD40/YVTN_repeat-like_dom_sf"/>
</dbReference>
<evidence type="ECO:0000313" key="5">
    <source>
        <dbReference type="Proteomes" id="UP001596263"/>
    </source>
</evidence>
<dbReference type="PANTHER" id="PTHR19848">
    <property type="entry name" value="WD40 REPEAT PROTEIN"/>
    <property type="match status" value="1"/>
</dbReference>
<feature type="repeat" description="WD" evidence="3">
    <location>
        <begin position="103"/>
        <end position="137"/>
    </location>
</feature>
<keyword evidence="1 3" id="KW-0853">WD repeat</keyword>
<evidence type="ECO:0000256" key="1">
    <source>
        <dbReference type="ARBA" id="ARBA00022574"/>
    </source>
</evidence>
<protein>
    <submittedName>
        <fullName evidence="4">WD40 repeat domain-containing protein</fullName>
    </submittedName>
</protein>
<evidence type="ECO:0000313" key="4">
    <source>
        <dbReference type="EMBL" id="MFC5218255.1"/>
    </source>
</evidence>
<evidence type="ECO:0000256" key="2">
    <source>
        <dbReference type="ARBA" id="ARBA00022737"/>
    </source>
</evidence>
<dbReference type="PANTHER" id="PTHR19848:SF8">
    <property type="entry name" value="F-BOX AND WD REPEAT DOMAIN CONTAINING 7"/>
    <property type="match status" value="1"/>
</dbReference>
<dbReference type="RefSeq" id="WP_380860681.1">
    <property type="nucleotide sequence ID" value="NZ_JBHSKM010000024.1"/>
</dbReference>
<dbReference type="Gene3D" id="2.130.10.10">
    <property type="entry name" value="YVTN repeat-like/Quinoprotein amine dehydrogenase"/>
    <property type="match status" value="1"/>
</dbReference>
<proteinExistence type="predicted"/>
<dbReference type="PROSITE" id="PS50082">
    <property type="entry name" value="WD_REPEATS_2"/>
    <property type="match status" value="2"/>
</dbReference>
<reference evidence="5" key="1">
    <citation type="journal article" date="2019" name="Int. J. Syst. Evol. Microbiol.">
        <title>The Global Catalogue of Microorganisms (GCM) 10K type strain sequencing project: providing services to taxonomists for standard genome sequencing and annotation.</title>
        <authorList>
            <consortium name="The Broad Institute Genomics Platform"/>
            <consortium name="The Broad Institute Genome Sequencing Center for Infectious Disease"/>
            <person name="Wu L."/>
            <person name="Ma J."/>
        </authorList>
    </citation>
    <scope>NUCLEOTIDE SEQUENCE [LARGE SCALE GENOMIC DNA]</scope>
    <source>
        <strain evidence="5">KCTC 42586</strain>
    </source>
</reference>
<dbReference type="Proteomes" id="UP001596263">
    <property type="component" value="Unassembled WGS sequence"/>
</dbReference>
<keyword evidence="5" id="KW-1185">Reference proteome</keyword>
<dbReference type="InterPro" id="IPR036322">
    <property type="entry name" value="WD40_repeat_dom_sf"/>
</dbReference>
<feature type="repeat" description="WD" evidence="3">
    <location>
        <begin position="17"/>
        <end position="51"/>
    </location>
</feature>
<dbReference type="Pfam" id="PF00400">
    <property type="entry name" value="WD40"/>
    <property type="match status" value="2"/>
</dbReference>
<gene>
    <name evidence="4" type="ORF">ACFPQ9_30895</name>
</gene>
<dbReference type="PROSITE" id="PS50294">
    <property type="entry name" value="WD_REPEATS_REGION"/>
    <property type="match status" value="1"/>
</dbReference>
<evidence type="ECO:0000256" key="3">
    <source>
        <dbReference type="PROSITE-ProRule" id="PRU00221"/>
    </source>
</evidence>